<evidence type="ECO:0000256" key="1">
    <source>
        <dbReference type="ARBA" id="ARBA00022553"/>
    </source>
</evidence>
<comment type="caution">
    <text evidence="2">Lacks conserved residue(s) required for the propagation of feature annotation.</text>
</comment>
<dbReference type="PANTHER" id="PTHR44591">
    <property type="entry name" value="STRESS RESPONSE REGULATOR PROTEIN 1"/>
    <property type="match status" value="1"/>
</dbReference>
<dbReference type="PROSITE" id="PS50110">
    <property type="entry name" value="RESPONSE_REGULATORY"/>
    <property type="match status" value="1"/>
</dbReference>
<evidence type="ECO:0000313" key="4">
    <source>
        <dbReference type="EMBL" id="NOV00674.1"/>
    </source>
</evidence>
<organism evidence="4 5">
    <name type="scientific">Paenibacillus planticolens</name>
    <dbReference type="NCBI Taxonomy" id="2654976"/>
    <lineage>
        <taxon>Bacteria</taxon>
        <taxon>Bacillati</taxon>
        <taxon>Bacillota</taxon>
        <taxon>Bacilli</taxon>
        <taxon>Bacillales</taxon>
        <taxon>Paenibacillaceae</taxon>
        <taxon>Paenibacillus</taxon>
    </lineage>
</organism>
<dbReference type="RefSeq" id="WP_171683503.1">
    <property type="nucleotide sequence ID" value="NZ_WHNZ01000022.1"/>
</dbReference>
<keyword evidence="5" id="KW-1185">Reference proteome</keyword>
<keyword evidence="1" id="KW-0597">Phosphoprotein</keyword>
<dbReference type="EMBL" id="WHNZ01000022">
    <property type="protein sequence ID" value="NOV00674.1"/>
    <property type="molecule type" value="Genomic_DNA"/>
</dbReference>
<dbReference type="InterPro" id="IPR001789">
    <property type="entry name" value="Sig_transdc_resp-reg_receiver"/>
</dbReference>
<comment type="caution">
    <text evidence="4">The sequence shown here is derived from an EMBL/GenBank/DDBJ whole genome shotgun (WGS) entry which is preliminary data.</text>
</comment>
<dbReference type="Proteomes" id="UP000618579">
    <property type="component" value="Unassembled WGS sequence"/>
</dbReference>
<proteinExistence type="predicted"/>
<dbReference type="InterPro" id="IPR058245">
    <property type="entry name" value="NreC/VraR/RcsB-like_REC"/>
</dbReference>
<dbReference type="InterPro" id="IPR011006">
    <property type="entry name" value="CheY-like_superfamily"/>
</dbReference>
<feature type="domain" description="Response regulatory" evidence="3">
    <location>
        <begin position="6"/>
        <end position="122"/>
    </location>
</feature>
<dbReference type="CDD" id="cd17535">
    <property type="entry name" value="REC_NarL-like"/>
    <property type="match status" value="1"/>
</dbReference>
<dbReference type="InterPro" id="IPR050595">
    <property type="entry name" value="Bact_response_regulator"/>
</dbReference>
<dbReference type="SMART" id="SM00448">
    <property type="entry name" value="REC"/>
    <property type="match status" value="1"/>
</dbReference>
<evidence type="ECO:0000313" key="5">
    <source>
        <dbReference type="Proteomes" id="UP000618579"/>
    </source>
</evidence>
<dbReference type="PANTHER" id="PTHR44591:SF3">
    <property type="entry name" value="RESPONSE REGULATORY DOMAIN-CONTAINING PROTEIN"/>
    <property type="match status" value="1"/>
</dbReference>
<accession>A0ABX1ZKP8</accession>
<sequence length="179" mass="20232">MSQINRVLLVEPSQEHRERIKYLLELDPLFEVVAETDCGRDAISLADSLKPEVALVAVELHDMKGTQTIQEMKKMNPQMLVVLQAESADVECFFEALKSGAQGYLLKSLHPASFHEYLRSLVIEDVTLPRELGYQILKQFVTENSPHGVQPKLKSRTELVTYASDKGIFMSKVSSKKKK</sequence>
<evidence type="ECO:0000256" key="2">
    <source>
        <dbReference type="PROSITE-ProRule" id="PRU00169"/>
    </source>
</evidence>
<reference evidence="4 5" key="1">
    <citation type="submission" date="2019-10" db="EMBL/GenBank/DDBJ databases">
        <title>Description of Paenibacillus pedi sp. nov.</title>
        <authorList>
            <person name="Carlier A."/>
            <person name="Qi S."/>
        </authorList>
    </citation>
    <scope>NUCLEOTIDE SEQUENCE [LARGE SCALE GENOMIC DNA]</scope>
    <source>
        <strain evidence="4 5">LMG 31457</strain>
    </source>
</reference>
<evidence type="ECO:0000259" key="3">
    <source>
        <dbReference type="PROSITE" id="PS50110"/>
    </source>
</evidence>
<name>A0ABX1ZKP8_9BACL</name>
<dbReference type="Pfam" id="PF00072">
    <property type="entry name" value="Response_reg"/>
    <property type="match status" value="1"/>
</dbReference>
<protein>
    <submittedName>
        <fullName evidence="4">Response regulator</fullName>
    </submittedName>
</protein>
<dbReference type="SUPFAM" id="SSF52172">
    <property type="entry name" value="CheY-like"/>
    <property type="match status" value="1"/>
</dbReference>
<gene>
    <name evidence="4" type="ORF">GC097_11680</name>
</gene>
<dbReference type="Gene3D" id="3.40.50.2300">
    <property type="match status" value="1"/>
</dbReference>